<accession>K3Y341</accession>
<dbReference type="Gramene" id="KQL09980">
    <property type="protein sequence ID" value="KQL09980"/>
    <property type="gene ID" value="SETIT_008626mg"/>
</dbReference>
<organism evidence="1 2">
    <name type="scientific">Setaria italica</name>
    <name type="common">Foxtail millet</name>
    <name type="synonym">Panicum italicum</name>
    <dbReference type="NCBI Taxonomy" id="4555"/>
    <lineage>
        <taxon>Eukaryota</taxon>
        <taxon>Viridiplantae</taxon>
        <taxon>Streptophyta</taxon>
        <taxon>Embryophyta</taxon>
        <taxon>Tracheophyta</taxon>
        <taxon>Spermatophyta</taxon>
        <taxon>Magnoliopsida</taxon>
        <taxon>Liliopsida</taxon>
        <taxon>Poales</taxon>
        <taxon>Poaceae</taxon>
        <taxon>PACMAD clade</taxon>
        <taxon>Panicoideae</taxon>
        <taxon>Panicodae</taxon>
        <taxon>Paniceae</taxon>
        <taxon>Cenchrinae</taxon>
        <taxon>Setaria</taxon>
    </lineage>
</organism>
<sequence>MLLLRRHHLLLRAASHLPSPIHHNACPLLSTSTSTSPSATPLSLEDYLVAACGLAPAQACKTAKKAFDGASKDNKKAIDGFNNCHLNYASNPDAILTLLSGVGLSHADITAVVTADVLLLRSKPNNIGPRLFGLRDHLDRLLPPGRLTRSPERASSP</sequence>
<reference evidence="2" key="1">
    <citation type="journal article" date="2012" name="Nat. Biotechnol.">
        <title>Reference genome sequence of the model plant Setaria.</title>
        <authorList>
            <person name="Bennetzen J.L."/>
            <person name="Schmutz J."/>
            <person name="Wang H."/>
            <person name="Percifield R."/>
            <person name="Hawkins J."/>
            <person name="Pontaroli A.C."/>
            <person name="Estep M."/>
            <person name="Feng L."/>
            <person name="Vaughn J.N."/>
            <person name="Grimwood J."/>
            <person name="Jenkins J."/>
            <person name="Barry K."/>
            <person name="Lindquist E."/>
            <person name="Hellsten U."/>
            <person name="Deshpande S."/>
            <person name="Wang X."/>
            <person name="Wu X."/>
            <person name="Mitros T."/>
            <person name="Triplett J."/>
            <person name="Yang X."/>
            <person name="Ye C.Y."/>
            <person name="Mauro-Herrera M."/>
            <person name="Wang L."/>
            <person name="Li P."/>
            <person name="Sharma M."/>
            <person name="Sharma R."/>
            <person name="Ronald P.C."/>
            <person name="Panaud O."/>
            <person name="Kellogg E.A."/>
            <person name="Brutnell T.P."/>
            <person name="Doust A.N."/>
            <person name="Tuskan G.A."/>
            <person name="Rokhsar D."/>
            <person name="Devos K.M."/>
        </authorList>
    </citation>
    <scope>NUCLEOTIDE SEQUENCE [LARGE SCALE GENOMIC DNA]</scope>
    <source>
        <strain evidence="2">cv. Yugu1</strain>
    </source>
</reference>
<reference evidence="1" key="2">
    <citation type="submission" date="2018-08" db="UniProtKB">
        <authorList>
            <consortium name="EnsemblPlants"/>
        </authorList>
    </citation>
    <scope>IDENTIFICATION</scope>
    <source>
        <strain evidence="1">Yugu1</strain>
    </source>
</reference>
<dbReference type="EMBL" id="AGNK02002300">
    <property type="status" value="NOT_ANNOTATED_CDS"/>
    <property type="molecule type" value="Genomic_DNA"/>
</dbReference>
<proteinExistence type="predicted"/>
<dbReference type="Proteomes" id="UP000004995">
    <property type="component" value="Unassembled WGS sequence"/>
</dbReference>
<name>K3Y341_SETIT</name>
<dbReference type="InParanoid" id="K3Y341"/>
<evidence type="ECO:0000313" key="2">
    <source>
        <dbReference type="Proteomes" id="UP000004995"/>
    </source>
</evidence>
<keyword evidence="2" id="KW-1185">Reference proteome</keyword>
<evidence type="ECO:0000313" key="1">
    <source>
        <dbReference type="EnsemblPlants" id="KQL09980"/>
    </source>
</evidence>
<dbReference type="HOGENOM" id="CLU_1680951_0_0_1"/>
<dbReference type="OMA" id="YCHLISA"/>
<protein>
    <submittedName>
        <fullName evidence="1">Uncharacterized protein</fullName>
    </submittedName>
</protein>
<dbReference type="EnsemblPlants" id="KQL09980">
    <property type="protein sequence ID" value="KQL09980"/>
    <property type="gene ID" value="SETIT_008626mg"/>
</dbReference>
<dbReference type="AlphaFoldDB" id="K3Y341"/>